<proteinExistence type="inferred from homology"/>
<dbReference type="InterPro" id="IPR051803">
    <property type="entry name" value="TA_system_RelE-like_toxin"/>
</dbReference>
<gene>
    <name evidence="3" type="ORF">RLDS_18615</name>
</gene>
<dbReference type="PANTHER" id="PTHR33755">
    <property type="entry name" value="TOXIN PARE1-RELATED"/>
    <property type="match status" value="1"/>
</dbReference>
<dbReference type="Proteomes" id="UP000015531">
    <property type="component" value="Unassembled WGS sequence"/>
</dbReference>
<sequence length="97" mass="11058">MPRLIWTPAALEDVQRLYHWLLPKDAEAASRAVATIRAEIGILATSPHIGRPVENMDLEYRERLIKFGDSGYVALYRVDDRIVAILAIRHQREAGYS</sequence>
<evidence type="ECO:0000256" key="1">
    <source>
        <dbReference type="ARBA" id="ARBA00006226"/>
    </source>
</evidence>
<dbReference type="Pfam" id="PF05016">
    <property type="entry name" value="ParE_toxin"/>
    <property type="match status" value="1"/>
</dbReference>
<evidence type="ECO:0000256" key="2">
    <source>
        <dbReference type="ARBA" id="ARBA00022649"/>
    </source>
</evidence>
<evidence type="ECO:0000313" key="3">
    <source>
        <dbReference type="EMBL" id="EQB12788.1"/>
    </source>
</evidence>
<dbReference type="EMBL" id="ATDP01000101">
    <property type="protein sequence ID" value="EQB12788.1"/>
    <property type="molecule type" value="Genomic_DNA"/>
</dbReference>
<dbReference type="PANTHER" id="PTHR33755:SF7">
    <property type="entry name" value="TOXIN MODULE OF TOXIN-ANTITOXIN SYSTEM RELE_STBE FAMILY"/>
    <property type="match status" value="1"/>
</dbReference>
<dbReference type="AlphaFoldDB" id="T0HKW2"/>
<dbReference type="Gene3D" id="3.30.2310.20">
    <property type="entry name" value="RelE-like"/>
    <property type="match status" value="1"/>
</dbReference>
<keyword evidence="2" id="KW-1277">Toxin-antitoxin system</keyword>
<evidence type="ECO:0000313" key="4">
    <source>
        <dbReference type="Proteomes" id="UP000015531"/>
    </source>
</evidence>
<dbReference type="RefSeq" id="WP_021227287.1">
    <property type="nucleotide sequence ID" value="NZ_ATDP01000101.1"/>
</dbReference>
<keyword evidence="4" id="KW-1185">Reference proteome</keyword>
<comment type="caution">
    <text evidence="3">The sequence shown here is derived from an EMBL/GenBank/DDBJ whole genome shotgun (WGS) entry which is preliminary data.</text>
</comment>
<dbReference type="eggNOG" id="COG3668">
    <property type="taxonomic scope" value="Bacteria"/>
</dbReference>
<protein>
    <recommendedName>
        <fullName evidence="5">Plasmid stabilization protein</fullName>
    </recommendedName>
</protein>
<evidence type="ECO:0008006" key="5">
    <source>
        <dbReference type="Google" id="ProtNLM"/>
    </source>
</evidence>
<dbReference type="InterPro" id="IPR035093">
    <property type="entry name" value="RelE/ParE_toxin_dom_sf"/>
</dbReference>
<dbReference type="SUPFAM" id="SSF143011">
    <property type="entry name" value="RelE-like"/>
    <property type="match status" value="1"/>
</dbReference>
<dbReference type="OrthoDB" id="121597at2"/>
<reference evidence="3 4" key="1">
    <citation type="journal article" date="2013" name="Genome Announc.">
        <title>Draft Genome Sequence of Sphingobium lactosutens Strain DS20T, Isolated from a Hexachlorocyclohexane Dumpsite.</title>
        <authorList>
            <person name="Kumar R."/>
            <person name="Dwivedi V."/>
            <person name="Negi V."/>
            <person name="Khurana J.P."/>
            <person name="Lal R."/>
        </authorList>
    </citation>
    <scope>NUCLEOTIDE SEQUENCE [LARGE SCALE GENOMIC DNA]</scope>
    <source>
        <strain evidence="3 4">DS20</strain>
    </source>
</reference>
<organism evidence="3 4">
    <name type="scientific">Sphingobium lactosutens DS20</name>
    <dbReference type="NCBI Taxonomy" id="1331060"/>
    <lineage>
        <taxon>Bacteria</taxon>
        <taxon>Pseudomonadati</taxon>
        <taxon>Pseudomonadota</taxon>
        <taxon>Alphaproteobacteria</taxon>
        <taxon>Sphingomonadales</taxon>
        <taxon>Sphingomonadaceae</taxon>
        <taxon>Sphingobium</taxon>
    </lineage>
</organism>
<dbReference type="InterPro" id="IPR007712">
    <property type="entry name" value="RelE/ParE_toxin"/>
</dbReference>
<accession>T0HKW2</accession>
<name>T0HKW2_9SPHN</name>
<dbReference type="PATRIC" id="fig|1331060.3.peg.3593"/>
<comment type="similarity">
    <text evidence="1">Belongs to the RelE toxin family.</text>
</comment>